<keyword evidence="8 14" id="KW-0547">Nucleotide-binding</keyword>
<feature type="region of interest" description="Disordered" evidence="15">
    <location>
        <begin position="1"/>
        <end position="25"/>
    </location>
</feature>
<dbReference type="NCBIfam" id="TIGR01386">
    <property type="entry name" value="cztS_silS_copS"/>
    <property type="match status" value="1"/>
</dbReference>
<dbReference type="Pfam" id="PF02518">
    <property type="entry name" value="HATPase_c"/>
    <property type="match status" value="1"/>
</dbReference>
<dbReference type="InterPro" id="IPR036890">
    <property type="entry name" value="HATPase_C_sf"/>
</dbReference>
<dbReference type="Proteomes" id="UP000292039">
    <property type="component" value="Unassembled WGS sequence"/>
</dbReference>
<evidence type="ECO:0000256" key="10">
    <source>
        <dbReference type="ARBA" id="ARBA00022840"/>
    </source>
</evidence>
<dbReference type="Gene3D" id="3.30.565.10">
    <property type="entry name" value="Histidine kinase-like ATPase, C-terminal domain"/>
    <property type="match status" value="1"/>
</dbReference>
<feature type="domain" description="HAMP" evidence="17">
    <location>
        <begin position="208"/>
        <end position="261"/>
    </location>
</feature>
<dbReference type="Pfam" id="PF00672">
    <property type="entry name" value="HAMP"/>
    <property type="match status" value="1"/>
</dbReference>
<evidence type="ECO:0000256" key="12">
    <source>
        <dbReference type="ARBA" id="ARBA00023012"/>
    </source>
</evidence>
<feature type="domain" description="Histidine kinase" evidence="16">
    <location>
        <begin position="269"/>
        <end position="482"/>
    </location>
</feature>
<keyword evidence="9 14" id="KW-0418">Kinase</keyword>
<organism evidence="18 19">
    <name type="scientific">Kerstersia gyiorum</name>
    <dbReference type="NCBI Taxonomy" id="206506"/>
    <lineage>
        <taxon>Bacteria</taxon>
        <taxon>Pseudomonadati</taxon>
        <taxon>Pseudomonadota</taxon>
        <taxon>Betaproteobacteria</taxon>
        <taxon>Burkholderiales</taxon>
        <taxon>Alcaligenaceae</taxon>
        <taxon>Kerstersia</taxon>
    </lineage>
</organism>
<dbReference type="PANTHER" id="PTHR45436:SF9">
    <property type="entry name" value="SENSOR PROTEIN"/>
    <property type="match status" value="1"/>
</dbReference>
<evidence type="ECO:0000313" key="19">
    <source>
        <dbReference type="Proteomes" id="UP000292039"/>
    </source>
</evidence>
<dbReference type="InterPro" id="IPR003660">
    <property type="entry name" value="HAMP_dom"/>
</dbReference>
<dbReference type="Pfam" id="PF00512">
    <property type="entry name" value="HisKA"/>
    <property type="match status" value="1"/>
</dbReference>
<comment type="subcellular location">
    <subcellularLocation>
        <location evidence="2 14">Cell inner membrane</location>
    </subcellularLocation>
</comment>
<keyword evidence="4 14" id="KW-0997">Cell inner membrane</keyword>
<evidence type="ECO:0000256" key="5">
    <source>
        <dbReference type="ARBA" id="ARBA00022553"/>
    </source>
</evidence>
<keyword evidence="10 14" id="KW-0067">ATP-binding</keyword>
<dbReference type="SMART" id="SM00388">
    <property type="entry name" value="HisKA"/>
    <property type="match status" value="1"/>
</dbReference>
<keyword evidence="6 14" id="KW-0808">Transferase</keyword>
<comment type="caution">
    <text evidence="18">The sequence shown here is derived from an EMBL/GenBank/DDBJ whole genome shotgun (WGS) entry which is preliminary data.</text>
</comment>
<dbReference type="InterPro" id="IPR006290">
    <property type="entry name" value="CztS_silS_copS"/>
</dbReference>
<evidence type="ECO:0000256" key="15">
    <source>
        <dbReference type="SAM" id="MobiDB-lite"/>
    </source>
</evidence>
<dbReference type="PANTHER" id="PTHR45436">
    <property type="entry name" value="SENSOR HISTIDINE KINASE YKOH"/>
    <property type="match status" value="1"/>
</dbReference>
<dbReference type="PRINTS" id="PR00344">
    <property type="entry name" value="BCTRLSENSOR"/>
</dbReference>
<keyword evidence="7 14" id="KW-0812">Transmembrane</keyword>
<dbReference type="SUPFAM" id="SSF47384">
    <property type="entry name" value="Homodimeric domain of signal transducing histidine kinase"/>
    <property type="match status" value="1"/>
</dbReference>
<comment type="catalytic activity">
    <reaction evidence="1 14">
        <text>ATP + protein L-histidine = ADP + protein N-phospho-L-histidine.</text>
        <dbReference type="EC" id="2.7.13.3"/>
    </reaction>
</comment>
<evidence type="ECO:0000256" key="13">
    <source>
        <dbReference type="ARBA" id="ARBA00023136"/>
    </source>
</evidence>
<dbReference type="RefSeq" id="WP_207224942.1">
    <property type="nucleotide sequence ID" value="NZ_CBCSEB010000009.1"/>
</dbReference>
<evidence type="ECO:0000256" key="2">
    <source>
        <dbReference type="ARBA" id="ARBA00004533"/>
    </source>
</evidence>
<dbReference type="PROSITE" id="PS50885">
    <property type="entry name" value="HAMP"/>
    <property type="match status" value="1"/>
</dbReference>
<dbReference type="Gene3D" id="1.10.287.130">
    <property type="match status" value="1"/>
</dbReference>
<evidence type="ECO:0000313" key="18">
    <source>
        <dbReference type="EMBL" id="RZS66749.1"/>
    </source>
</evidence>
<dbReference type="InterPro" id="IPR050428">
    <property type="entry name" value="TCS_sensor_his_kinase"/>
</dbReference>
<accession>A0A4Q7MJL3</accession>
<dbReference type="Gene3D" id="6.10.340.10">
    <property type="match status" value="1"/>
</dbReference>
<dbReference type="CDD" id="cd00075">
    <property type="entry name" value="HATPase"/>
    <property type="match status" value="1"/>
</dbReference>
<evidence type="ECO:0000256" key="9">
    <source>
        <dbReference type="ARBA" id="ARBA00022777"/>
    </source>
</evidence>
<keyword evidence="11 14" id="KW-1133">Transmembrane helix</keyword>
<evidence type="ECO:0000256" key="6">
    <source>
        <dbReference type="ARBA" id="ARBA00022679"/>
    </source>
</evidence>
<dbReference type="CDD" id="cd00082">
    <property type="entry name" value="HisKA"/>
    <property type="match status" value="1"/>
</dbReference>
<dbReference type="EC" id="2.7.13.3" evidence="14"/>
<dbReference type="SMART" id="SM00304">
    <property type="entry name" value="HAMP"/>
    <property type="match status" value="1"/>
</dbReference>
<dbReference type="InterPro" id="IPR004358">
    <property type="entry name" value="Sig_transdc_His_kin-like_C"/>
</dbReference>
<dbReference type="SMART" id="SM00387">
    <property type="entry name" value="HATPase_c"/>
    <property type="match status" value="1"/>
</dbReference>
<evidence type="ECO:0000256" key="8">
    <source>
        <dbReference type="ARBA" id="ARBA00022741"/>
    </source>
</evidence>
<feature type="transmembrane region" description="Helical" evidence="14">
    <location>
        <begin position="37"/>
        <end position="57"/>
    </location>
</feature>
<evidence type="ECO:0000256" key="14">
    <source>
        <dbReference type="RuleBase" id="RU364088"/>
    </source>
</evidence>
<sequence length="482" mass="52881">MSRTMPLPAAAPVRDENAAQAQAAMRPRHRSSITRRLVCMFILLGTLVFAASGVWLYQYLERTLLEQISGELEFRHSLLDPLLAASGTPEQWATVRRKLGDLGGRDSRTRYWVLGENPAYTFGSGPAQPEWLGKPEGISIIPNLSGGRAWVIFTRLLPAHGERPAIRFVTVSDCTPYFQTLGKFRQSMVLTYLVGLVLIALLAYGIARFGLAPLRRLSAQARNLPVGSFSQRLDVPALPAELCELATAFNGALARQEAAWQQLEAFNANVAHELRTPLGNLMGQTQVMLAQRRSVEELENLLGSNIEEIERLTGIVNDMLFLSCAGSGQRAADLSRVSLRAEALKTIDYLEPVFADYDVDVVVSGDTEASIDRRLFHRALGNLLQNGARYAEPGSSLEVLLSREGSDVVAAVANVGEPIPPEVEQRLFERFYRADSSRAQSDMHHGLGLSIVAAVARMHGGTASARREQGRNIFVFTMQAGI</sequence>
<dbReference type="PROSITE" id="PS50109">
    <property type="entry name" value="HIS_KIN"/>
    <property type="match status" value="1"/>
</dbReference>
<reference evidence="18 19" key="1">
    <citation type="submission" date="2019-02" db="EMBL/GenBank/DDBJ databases">
        <title>Genomic Encyclopedia of Type Strains, Phase IV (KMG-IV): sequencing the most valuable type-strain genomes for metagenomic binning, comparative biology and taxonomic classification.</title>
        <authorList>
            <person name="Goeker M."/>
        </authorList>
    </citation>
    <scope>NUCLEOTIDE SEQUENCE [LARGE SCALE GENOMIC DNA]</scope>
    <source>
        <strain evidence="18 19">DSM 16618</strain>
    </source>
</reference>
<dbReference type="InterPro" id="IPR005467">
    <property type="entry name" value="His_kinase_dom"/>
</dbReference>
<dbReference type="EMBL" id="SGWZ01000005">
    <property type="protein sequence ID" value="RZS66749.1"/>
    <property type="molecule type" value="Genomic_DNA"/>
</dbReference>
<evidence type="ECO:0000256" key="3">
    <source>
        <dbReference type="ARBA" id="ARBA00022475"/>
    </source>
</evidence>
<dbReference type="InterPro" id="IPR003594">
    <property type="entry name" value="HATPase_dom"/>
</dbReference>
<evidence type="ECO:0000259" key="17">
    <source>
        <dbReference type="PROSITE" id="PS50885"/>
    </source>
</evidence>
<evidence type="ECO:0000256" key="1">
    <source>
        <dbReference type="ARBA" id="ARBA00000085"/>
    </source>
</evidence>
<evidence type="ECO:0000259" key="16">
    <source>
        <dbReference type="PROSITE" id="PS50109"/>
    </source>
</evidence>
<evidence type="ECO:0000256" key="4">
    <source>
        <dbReference type="ARBA" id="ARBA00022519"/>
    </source>
</evidence>
<keyword evidence="12 14" id="KW-0902">Two-component regulatory system</keyword>
<feature type="transmembrane region" description="Helical" evidence="14">
    <location>
        <begin position="189"/>
        <end position="207"/>
    </location>
</feature>
<dbReference type="CDD" id="cd06225">
    <property type="entry name" value="HAMP"/>
    <property type="match status" value="1"/>
</dbReference>
<dbReference type="InterPro" id="IPR036097">
    <property type="entry name" value="HisK_dim/P_sf"/>
</dbReference>
<gene>
    <name evidence="18" type="ORF">EV679_2906</name>
</gene>
<comment type="function">
    <text evidence="14">Member of a two-component regulatory system.</text>
</comment>
<keyword evidence="3 14" id="KW-1003">Cell membrane</keyword>
<keyword evidence="13 14" id="KW-0472">Membrane</keyword>
<dbReference type="GO" id="GO:0000155">
    <property type="term" value="F:phosphorelay sensor kinase activity"/>
    <property type="evidence" value="ECO:0007669"/>
    <property type="project" value="InterPro"/>
</dbReference>
<keyword evidence="5" id="KW-0597">Phosphoprotein</keyword>
<proteinExistence type="predicted"/>
<evidence type="ECO:0000256" key="7">
    <source>
        <dbReference type="ARBA" id="ARBA00022692"/>
    </source>
</evidence>
<evidence type="ECO:0000256" key="11">
    <source>
        <dbReference type="ARBA" id="ARBA00022989"/>
    </source>
</evidence>
<dbReference type="InterPro" id="IPR003661">
    <property type="entry name" value="HisK_dim/P_dom"/>
</dbReference>
<dbReference type="GO" id="GO:0005524">
    <property type="term" value="F:ATP binding"/>
    <property type="evidence" value="ECO:0007669"/>
    <property type="project" value="UniProtKB-KW"/>
</dbReference>
<dbReference type="AlphaFoldDB" id="A0A4Q7MJL3"/>
<dbReference type="GO" id="GO:0005886">
    <property type="term" value="C:plasma membrane"/>
    <property type="evidence" value="ECO:0007669"/>
    <property type="project" value="UniProtKB-SubCell"/>
</dbReference>
<name>A0A4Q7MJL3_9BURK</name>
<dbReference type="SUPFAM" id="SSF55874">
    <property type="entry name" value="ATPase domain of HSP90 chaperone/DNA topoisomerase II/histidine kinase"/>
    <property type="match status" value="1"/>
</dbReference>
<protein>
    <recommendedName>
        <fullName evidence="14">Sensor protein</fullName>
        <ecNumber evidence="14">2.7.13.3</ecNumber>
    </recommendedName>
</protein>